<evidence type="ECO:0000313" key="3">
    <source>
        <dbReference type="Proteomes" id="UP000185860"/>
    </source>
</evidence>
<dbReference type="InterPro" id="IPR002586">
    <property type="entry name" value="CobQ/CobB/MinD/ParA_Nub-bd_dom"/>
</dbReference>
<sequence>MIITTASFKGGVAKTTTAIHLAAYLQTKGQTLLIDGDPNRSATRWAERGIANAKPLPFKVAGVNQSARYSKGCEHFIIDTEARAEEDDLKEIIDGCDLLVLPTTADTLSLDALIQTVELLKSMGTNNYKILLTRISPPPRREGEEARQFISEAGFPLFKSQIREAVAFQKAANDGILVHQVSDRRAKIAWSDYQAIGKEIFSGK</sequence>
<dbReference type="SUPFAM" id="SSF52540">
    <property type="entry name" value="P-loop containing nucleoside triphosphate hydrolases"/>
    <property type="match status" value="1"/>
</dbReference>
<name>A0A1U7I6J9_9CYAN</name>
<protein>
    <submittedName>
        <fullName evidence="2">Chromosome partitioning protein ParA</fullName>
    </submittedName>
</protein>
<gene>
    <name evidence="2" type="ORF">NIES2119_27415</name>
</gene>
<dbReference type="InterPro" id="IPR027417">
    <property type="entry name" value="P-loop_NTPase"/>
</dbReference>
<dbReference type="EMBL" id="MRCE01000044">
    <property type="protein sequence ID" value="OKH31958.1"/>
    <property type="molecule type" value="Genomic_DNA"/>
</dbReference>
<reference evidence="2 3" key="1">
    <citation type="submission" date="2016-11" db="EMBL/GenBank/DDBJ databases">
        <title>Draft Genome Sequences of Nine Cyanobacterial Strains from Diverse Habitats.</title>
        <authorList>
            <person name="Zhu T."/>
            <person name="Hou S."/>
            <person name="Lu X."/>
            <person name="Hess W.R."/>
        </authorList>
    </citation>
    <scope>NUCLEOTIDE SEQUENCE [LARGE SCALE GENOMIC DNA]</scope>
    <source>
        <strain evidence="2 3">IAM M-71</strain>
    </source>
</reference>
<feature type="domain" description="CobQ/CobB/MinD/ParA nucleotide binding" evidence="1">
    <location>
        <begin position="3"/>
        <end position="177"/>
    </location>
</feature>
<comment type="caution">
    <text evidence="2">The sequence shown here is derived from an EMBL/GenBank/DDBJ whole genome shotgun (WGS) entry which is preliminary data.</text>
</comment>
<dbReference type="Gene3D" id="3.40.50.300">
    <property type="entry name" value="P-loop containing nucleotide triphosphate hydrolases"/>
    <property type="match status" value="1"/>
</dbReference>
<accession>A0A1U7I6J9</accession>
<evidence type="ECO:0000313" key="2">
    <source>
        <dbReference type="EMBL" id="OKH31958.1"/>
    </source>
</evidence>
<organism evidence="2 3">
    <name type="scientific">[Phormidium ambiguum] IAM M-71</name>
    <dbReference type="NCBI Taxonomy" id="454136"/>
    <lineage>
        <taxon>Bacteria</taxon>
        <taxon>Bacillati</taxon>
        <taxon>Cyanobacteriota</taxon>
        <taxon>Cyanophyceae</taxon>
        <taxon>Oscillatoriophycideae</taxon>
        <taxon>Aerosakkonematales</taxon>
        <taxon>Aerosakkonemataceae</taxon>
        <taxon>Floridanema</taxon>
    </lineage>
</organism>
<dbReference type="PANTHER" id="PTHR13696">
    <property type="entry name" value="P-LOOP CONTAINING NUCLEOSIDE TRIPHOSPHATE HYDROLASE"/>
    <property type="match status" value="1"/>
</dbReference>
<dbReference type="Pfam" id="PF01656">
    <property type="entry name" value="CbiA"/>
    <property type="match status" value="1"/>
</dbReference>
<dbReference type="PIRSF" id="PIRSF009320">
    <property type="entry name" value="Nuc_binding_HP_1000"/>
    <property type="match status" value="1"/>
</dbReference>
<dbReference type="STRING" id="454136.NIES2119_27415"/>
<dbReference type="AlphaFoldDB" id="A0A1U7I6J9"/>
<proteinExistence type="predicted"/>
<dbReference type="InterPro" id="IPR050678">
    <property type="entry name" value="DNA_Partitioning_ATPase"/>
</dbReference>
<dbReference type="CDD" id="cd02042">
    <property type="entry name" value="ParAB_family"/>
    <property type="match status" value="1"/>
</dbReference>
<dbReference type="Proteomes" id="UP000185860">
    <property type="component" value="Unassembled WGS sequence"/>
</dbReference>
<evidence type="ECO:0000259" key="1">
    <source>
        <dbReference type="Pfam" id="PF01656"/>
    </source>
</evidence>
<dbReference type="OrthoDB" id="9804460at2"/>
<dbReference type="RefSeq" id="WP_073596668.1">
    <property type="nucleotide sequence ID" value="NZ_MRCE01000044.1"/>
</dbReference>
<dbReference type="PANTHER" id="PTHR13696:SF96">
    <property type="entry name" value="COBQ_COBB_MIND_PARA NUCLEOTIDE BINDING DOMAIN-CONTAINING PROTEIN"/>
    <property type="match status" value="1"/>
</dbReference>